<comment type="similarity">
    <text evidence="1 7">Belongs to the acylphosphatase family.</text>
</comment>
<dbReference type="AlphaFoldDB" id="A0A1M5YQX5"/>
<name>A0A1M5YQX5_9GAMM</name>
<dbReference type="InterPro" id="IPR017968">
    <property type="entry name" value="Acylphosphatase_CS"/>
</dbReference>
<gene>
    <name evidence="9" type="ORF">SAMN02745129_4298</name>
</gene>
<dbReference type="PROSITE" id="PS00151">
    <property type="entry name" value="ACYLPHOSPHATASE_2"/>
    <property type="match status" value="1"/>
</dbReference>
<evidence type="ECO:0000256" key="3">
    <source>
        <dbReference type="ARBA" id="ARBA00015991"/>
    </source>
</evidence>
<dbReference type="RefSeq" id="WP_067660333.1">
    <property type="nucleotide sequence ID" value="NZ_FQXG01000008.1"/>
</dbReference>
<dbReference type="PROSITE" id="PS51160">
    <property type="entry name" value="ACYLPHOSPHATASE_3"/>
    <property type="match status" value="1"/>
</dbReference>
<dbReference type="Gene3D" id="3.30.70.100">
    <property type="match status" value="1"/>
</dbReference>
<dbReference type="NCBIfam" id="NF011003">
    <property type="entry name" value="PRK14429.1"/>
    <property type="match status" value="1"/>
</dbReference>
<reference evidence="9 10" key="1">
    <citation type="submission" date="2016-11" db="EMBL/GenBank/DDBJ databases">
        <authorList>
            <person name="Jaros S."/>
            <person name="Januszkiewicz K."/>
            <person name="Wedrychowicz H."/>
        </authorList>
    </citation>
    <scope>NUCLEOTIDE SEQUENCE [LARGE SCALE GENOMIC DNA]</scope>
    <source>
        <strain evidence="9 10">DSM 16917</strain>
    </source>
</reference>
<dbReference type="PRINTS" id="PR00112">
    <property type="entry name" value="ACYLPHPHTASE"/>
</dbReference>
<organism evidence="9 10">
    <name type="scientific">Ferrimonas marina</name>
    <dbReference type="NCBI Taxonomy" id="299255"/>
    <lineage>
        <taxon>Bacteria</taxon>
        <taxon>Pseudomonadati</taxon>
        <taxon>Pseudomonadota</taxon>
        <taxon>Gammaproteobacteria</taxon>
        <taxon>Alteromonadales</taxon>
        <taxon>Ferrimonadaceae</taxon>
        <taxon>Ferrimonas</taxon>
    </lineage>
</organism>
<evidence type="ECO:0000259" key="8">
    <source>
        <dbReference type="PROSITE" id="PS51160"/>
    </source>
</evidence>
<dbReference type="PROSITE" id="PS00150">
    <property type="entry name" value="ACYLPHOSPHATASE_1"/>
    <property type="match status" value="1"/>
</dbReference>
<evidence type="ECO:0000256" key="6">
    <source>
        <dbReference type="RuleBase" id="RU000553"/>
    </source>
</evidence>
<dbReference type="Pfam" id="PF00708">
    <property type="entry name" value="Acylphosphatase"/>
    <property type="match status" value="1"/>
</dbReference>
<evidence type="ECO:0000256" key="7">
    <source>
        <dbReference type="RuleBase" id="RU004168"/>
    </source>
</evidence>
<proteinExistence type="inferred from homology"/>
<dbReference type="InterPro" id="IPR036046">
    <property type="entry name" value="Acylphosphatase-like_dom_sf"/>
</dbReference>
<evidence type="ECO:0000256" key="4">
    <source>
        <dbReference type="ARBA" id="ARBA00047645"/>
    </source>
</evidence>
<comment type="catalytic activity">
    <reaction evidence="4 5 6">
        <text>an acyl phosphate + H2O = a carboxylate + phosphate + H(+)</text>
        <dbReference type="Rhea" id="RHEA:14965"/>
        <dbReference type="ChEBI" id="CHEBI:15377"/>
        <dbReference type="ChEBI" id="CHEBI:15378"/>
        <dbReference type="ChEBI" id="CHEBI:29067"/>
        <dbReference type="ChEBI" id="CHEBI:43474"/>
        <dbReference type="ChEBI" id="CHEBI:59918"/>
        <dbReference type="EC" id="3.6.1.7"/>
    </reaction>
</comment>
<feature type="active site" evidence="5">
    <location>
        <position position="18"/>
    </location>
</feature>
<dbReference type="STRING" id="299255.SAMN02745129_4298"/>
<evidence type="ECO:0000256" key="1">
    <source>
        <dbReference type="ARBA" id="ARBA00005614"/>
    </source>
</evidence>
<dbReference type="EMBL" id="FQXG01000008">
    <property type="protein sequence ID" value="SHI14279.1"/>
    <property type="molecule type" value="Genomic_DNA"/>
</dbReference>
<dbReference type="PANTHER" id="PTHR47268:SF4">
    <property type="entry name" value="ACYLPHOSPHATASE"/>
    <property type="match status" value="1"/>
</dbReference>
<evidence type="ECO:0000256" key="5">
    <source>
        <dbReference type="PROSITE-ProRule" id="PRU00520"/>
    </source>
</evidence>
<keyword evidence="10" id="KW-1185">Reference proteome</keyword>
<evidence type="ECO:0000313" key="10">
    <source>
        <dbReference type="Proteomes" id="UP000184268"/>
    </source>
</evidence>
<dbReference type="SUPFAM" id="SSF54975">
    <property type="entry name" value="Acylphosphatase/BLUF domain-like"/>
    <property type="match status" value="1"/>
</dbReference>
<evidence type="ECO:0000256" key="2">
    <source>
        <dbReference type="ARBA" id="ARBA00012150"/>
    </source>
</evidence>
<evidence type="ECO:0000313" key="9">
    <source>
        <dbReference type="EMBL" id="SHI14279.1"/>
    </source>
</evidence>
<sequence length="90" mass="9775">MKSVVARVSGRVQGVWFRASAQQTARKLGVTGYARNLSDGSVEILAQGGDRAVDALIDWANVGPEQATVEDVLVNEYDGDELYLEFEISD</sequence>
<protein>
    <recommendedName>
        <fullName evidence="3 5">Acylphosphatase</fullName>
        <ecNumber evidence="2 5">3.6.1.7</ecNumber>
    </recommendedName>
</protein>
<dbReference type="InterPro" id="IPR020456">
    <property type="entry name" value="Acylphosphatase"/>
</dbReference>
<dbReference type="EC" id="3.6.1.7" evidence="2 5"/>
<dbReference type="OrthoDB" id="5295388at2"/>
<feature type="active site" evidence="5">
    <location>
        <position position="36"/>
    </location>
</feature>
<keyword evidence="5 6" id="KW-0378">Hydrolase</keyword>
<dbReference type="PANTHER" id="PTHR47268">
    <property type="entry name" value="ACYLPHOSPHATASE"/>
    <property type="match status" value="1"/>
</dbReference>
<dbReference type="Proteomes" id="UP000184268">
    <property type="component" value="Unassembled WGS sequence"/>
</dbReference>
<dbReference type="GO" id="GO:0003998">
    <property type="term" value="F:acylphosphatase activity"/>
    <property type="evidence" value="ECO:0007669"/>
    <property type="project" value="UniProtKB-EC"/>
</dbReference>
<accession>A0A1M5YQX5</accession>
<feature type="domain" description="Acylphosphatase-like" evidence="8">
    <location>
        <begin position="3"/>
        <end position="90"/>
    </location>
</feature>
<dbReference type="InterPro" id="IPR001792">
    <property type="entry name" value="Acylphosphatase-like_dom"/>
</dbReference>